<proteinExistence type="predicted"/>
<name>A0A6C0C2Y2_9ZZZZ</name>
<dbReference type="EMBL" id="MN739322">
    <property type="protein sequence ID" value="QHS98726.1"/>
    <property type="molecule type" value="Genomic_DNA"/>
</dbReference>
<protein>
    <submittedName>
        <fullName evidence="1">Uncharacterized protein</fullName>
    </submittedName>
</protein>
<accession>A0A6C0C2Y2</accession>
<organism evidence="1">
    <name type="scientific">viral metagenome</name>
    <dbReference type="NCBI Taxonomy" id="1070528"/>
    <lineage>
        <taxon>unclassified sequences</taxon>
        <taxon>metagenomes</taxon>
        <taxon>organismal metagenomes</taxon>
    </lineage>
</organism>
<evidence type="ECO:0000313" key="1">
    <source>
        <dbReference type="EMBL" id="QHS98726.1"/>
    </source>
</evidence>
<dbReference type="AlphaFoldDB" id="A0A6C0C2Y2"/>
<reference evidence="1" key="1">
    <citation type="journal article" date="2020" name="Nature">
        <title>Giant virus diversity and host interactions through global metagenomics.</title>
        <authorList>
            <person name="Schulz F."/>
            <person name="Roux S."/>
            <person name="Paez-Espino D."/>
            <person name="Jungbluth S."/>
            <person name="Walsh D.A."/>
            <person name="Denef V.J."/>
            <person name="McMahon K.D."/>
            <person name="Konstantinidis K.T."/>
            <person name="Eloe-Fadrosh E.A."/>
            <person name="Kyrpides N.C."/>
            <person name="Woyke T."/>
        </authorList>
    </citation>
    <scope>NUCLEOTIDE SEQUENCE</scope>
    <source>
        <strain evidence="1">GVMAG-M-3300020185-18</strain>
    </source>
</reference>
<sequence>MSYNLDLALNYSKIPNNSEMSKTIKDIALKYKCLDYYSKYEFSGENRTIHKNNCIYSFRFPEDKELLCGFIRNVKKLRGVYIENIYYENTTYTLIYASKKYLNIMEKEFALKYLQDKRAGIIYIKNPDIMKAIN</sequence>